<feature type="transmembrane region" description="Helical" evidence="1">
    <location>
        <begin position="16"/>
        <end position="37"/>
    </location>
</feature>
<keyword evidence="1" id="KW-0472">Membrane</keyword>
<feature type="transmembrane region" description="Helical" evidence="1">
    <location>
        <begin position="57"/>
        <end position="79"/>
    </location>
</feature>
<protein>
    <submittedName>
        <fullName evidence="2">ABC-2 family transporter protein</fullName>
    </submittedName>
</protein>
<feature type="transmembrane region" description="Helical" evidence="1">
    <location>
        <begin position="214"/>
        <end position="235"/>
    </location>
</feature>
<feature type="transmembrane region" description="Helical" evidence="1">
    <location>
        <begin position="168"/>
        <end position="194"/>
    </location>
</feature>
<proteinExistence type="predicted"/>
<sequence>MRTLLIELKKCRRSGVILTMLSVGILGALYAFINFIIRKNSLLSLPLPPMVILMTQLYGMIMVLNLFAIVVATCMIYNIEHNGDALKKMYMLPVKVTGIYLWKFIIMLVLLAICIVIQNIALACIGSTMLPSGEFELYTLIKFTMYSFLTSLPVMALMLLVSSRFENMWITLGIGVAGFFSGMIMAFGNSKLFLSNPFVLIMKPAFSPTVSLDYTIITMSIIETIIFLVIGLWLIKHVRYE</sequence>
<organism evidence="2 3">
    <name type="scientific">Clostridium acetireducens DSM 10703</name>
    <dbReference type="NCBI Taxonomy" id="1121290"/>
    <lineage>
        <taxon>Bacteria</taxon>
        <taxon>Bacillati</taxon>
        <taxon>Bacillota</taxon>
        <taxon>Clostridia</taxon>
        <taxon>Eubacteriales</taxon>
        <taxon>Clostridiaceae</taxon>
        <taxon>Clostridium</taxon>
    </lineage>
</organism>
<dbReference type="CDD" id="cd21809">
    <property type="entry name" value="ABC-2_lan_permease-like"/>
    <property type="match status" value="1"/>
</dbReference>
<dbReference type="Pfam" id="PF12730">
    <property type="entry name" value="ABC2_membrane_4"/>
    <property type="match status" value="1"/>
</dbReference>
<dbReference type="PATRIC" id="fig|1121290.3.peg.1411"/>
<keyword evidence="1" id="KW-0812">Transmembrane</keyword>
<keyword evidence="1" id="KW-1133">Transmembrane helix</keyword>
<dbReference type="AlphaFoldDB" id="A0A1E8EYE2"/>
<dbReference type="OrthoDB" id="1910346at2"/>
<dbReference type="Proteomes" id="UP000175744">
    <property type="component" value="Unassembled WGS sequence"/>
</dbReference>
<dbReference type="RefSeq" id="WP_070110410.1">
    <property type="nucleotide sequence ID" value="NZ_LZFO01000018.1"/>
</dbReference>
<dbReference type="EMBL" id="LZFO01000018">
    <property type="protein sequence ID" value="OFI05952.1"/>
    <property type="molecule type" value="Genomic_DNA"/>
</dbReference>
<dbReference type="STRING" id="1121290.CLAOCE_14270"/>
<name>A0A1E8EYE2_9CLOT</name>
<accession>A0A1E8EYE2</accession>
<evidence type="ECO:0000313" key="2">
    <source>
        <dbReference type="EMBL" id="OFI05952.1"/>
    </source>
</evidence>
<gene>
    <name evidence="2" type="ORF">CLOACE_14270</name>
</gene>
<keyword evidence="3" id="KW-1185">Reference proteome</keyword>
<evidence type="ECO:0000313" key="3">
    <source>
        <dbReference type="Proteomes" id="UP000175744"/>
    </source>
</evidence>
<comment type="caution">
    <text evidence="2">The sequence shown here is derived from an EMBL/GenBank/DDBJ whole genome shotgun (WGS) entry which is preliminary data.</text>
</comment>
<evidence type="ECO:0000256" key="1">
    <source>
        <dbReference type="SAM" id="Phobius"/>
    </source>
</evidence>
<feature type="transmembrane region" description="Helical" evidence="1">
    <location>
        <begin position="100"/>
        <end position="123"/>
    </location>
</feature>
<reference evidence="2 3" key="1">
    <citation type="submission" date="2016-06" db="EMBL/GenBank/DDBJ databases">
        <title>Genome sequence of Clostridium acetireducens DSM 10703.</title>
        <authorList>
            <person name="Poehlein A."/>
            <person name="Fluechter S."/>
            <person name="Duerre P."/>
            <person name="Daniel R."/>
        </authorList>
    </citation>
    <scope>NUCLEOTIDE SEQUENCE [LARGE SCALE GENOMIC DNA]</scope>
    <source>
        <strain evidence="2 3">DSM 10703</strain>
    </source>
</reference>
<feature type="transmembrane region" description="Helical" evidence="1">
    <location>
        <begin position="143"/>
        <end position="161"/>
    </location>
</feature>